<dbReference type="PANTHER" id="PTHR33121">
    <property type="entry name" value="CYCLIC DI-GMP PHOSPHODIESTERASE PDEF"/>
    <property type="match status" value="1"/>
</dbReference>
<dbReference type="Pfam" id="PF00563">
    <property type="entry name" value="EAL"/>
    <property type="match status" value="1"/>
</dbReference>
<dbReference type="PANTHER" id="PTHR33121:SF70">
    <property type="entry name" value="SIGNALING PROTEIN YKOW"/>
    <property type="match status" value="1"/>
</dbReference>
<dbReference type="Gene3D" id="3.20.20.450">
    <property type="entry name" value="EAL domain"/>
    <property type="match status" value="1"/>
</dbReference>
<feature type="transmembrane region" description="Helical" evidence="1">
    <location>
        <begin position="21"/>
        <end position="39"/>
    </location>
</feature>
<dbReference type="AlphaFoldDB" id="A0A4U3F8N7"/>
<dbReference type="InterPro" id="IPR001633">
    <property type="entry name" value="EAL_dom"/>
</dbReference>
<keyword evidence="1" id="KW-0472">Membrane</keyword>
<protein>
    <submittedName>
        <fullName evidence="3">EAL domain-containing protein</fullName>
    </submittedName>
</protein>
<evidence type="ECO:0000313" key="4">
    <source>
        <dbReference type="Proteomes" id="UP000306393"/>
    </source>
</evidence>
<gene>
    <name evidence="3" type="ORF">EpCFBP13511_14715</name>
</gene>
<keyword evidence="1" id="KW-0812">Transmembrane</keyword>
<organism evidence="3 4">
    <name type="scientific">Erwinia persicina</name>
    <dbReference type="NCBI Taxonomy" id="55211"/>
    <lineage>
        <taxon>Bacteria</taxon>
        <taxon>Pseudomonadati</taxon>
        <taxon>Pseudomonadota</taxon>
        <taxon>Gammaproteobacteria</taxon>
        <taxon>Enterobacterales</taxon>
        <taxon>Erwiniaceae</taxon>
        <taxon>Erwinia</taxon>
    </lineage>
</organism>
<dbReference type="STRING" id="1219360.GCA_001571305_02801"/>
<sequence>MPGRRMLKTPNEEHLEYICRMAFLSGLVVTVGWLVVFAIMQQWTLVISLLIMGMAAFFSWRIAAGGYFSTGLMLAQLVHLIYAVLFCLLYDVPEAGIPRTTHLYLLTIALVGYINYQRRHTLAQMMLIAVTLLAFIIFSSADLIYPFARPIPYRLHLCLPLINAMAATVILCGGIAAMHVDFSRHSEKIRAIQHALYNHEFVLFYQPLLNAAGQISGAEALLRWQEPGKEMVPPSEFIPDAQRAGLMPAVGEWVIDNALSALAAWQRDPAMAHLTISVNITVDHLMKADFVERLIHLADVRSVAPSRVKLELTESVFASDIETVVAKMHALAAAGFRFSLDDFGTGFSSLNYLRRLPLEQIKIDRSFISGATEGPKGAVIAMNIARMGLELKLEVLAEGIETAEQWLLMQGFGCTAFQGFYFSRPLSYSDFRLFAHRNSPGQQNGAAAEVSQ</sequence>
<feature type="domain" description="EAL" evidence="2">
    <location>
        <begin position="185"/>
        <end position="439"/>
    </location>
</feature>
<keyword evidence="1" id="KW-1133">Transmembrane helix</keyword>
<feature type="transmembrane region" description="Helical" evidence="1">
    <location>
        <begin position="45"/>
        <end position="64"/>
    </location>
</feature>
<reference evidence="3 4" key="1">
    <citation type="journal article" date="2019" name="Sci. Rep.">
        <title>Differences in resource use lead to coexistence of seed-transmitted microbial populations.</title>
        <authorList>
            <person name="Torres-Cortes G."/>
            <person name="Garcia B.J."/>
            <person name="Compant S."/>
            <person name="Rezki S."/>
            <person name="Jones P."/>
            <person name="Preveaux A."/>
            <person name="Briand M."/>
            <person name="Roulet A."/>
            <person name="Bouchez O."/>
            <person name="Jacobson D."/>
            <person name="Barret M."/>
        </authorList>
    </citation>
    <scope>NUCLEOTIDE SEQUENCE [LARGE SCALE GENOMIC DNA]</scope>
    <source>
        <strain evidence="3 4">CFBP13511</strain>
    </source>
</reference>
<dbReference type="SMART" id="SM00052">
    <property type="entry name" value="EAL"/>
    <property type="match status" value="1"/>
</dbReference>
<feature type="transmembrane region" description="Helical" evidence="1">
    <location>
        <begin position="71"/>
        <end position="90"/>
    </location>
</feature>
<dbReference type="InterPro" id="IPR050706">
    <property type="entry name" value="Cyclic-di-GMP_PDE-like"/>
</dbReference>
<accession>A0A4U3F8N7</accession>
<feature type="transmembrane region" description="Helical" evidence="1">
    <location>
        <begin position="96"/>
        <end position="114"/>
    </location>
</feature>
<feature type="transmembrane region" description="Helical" evidence="1">
    <location>
        <begin position="126"/>
        <end position="148"/>
    </location>
</feature>
<dbReference type="Proteomes" id="UP000306393">
    <property type="component" value="Unassembled WGS sequence"/>
</dbReference>
<proteinExistence type="predicted"/>
<name>A0A4U3F8N7_9GAMM</name>
<feature type="transmembrane region" description="Helical" evidence="1">
    <location>
        <begin position="160"/>
        <end position="180"/>
    </location>
</feature>
<evidence type="ECO:0000256" key="1">
    <source>
        <dbReference type="SAM" id="Phobius"/>
    </source>
</evidence>
<dbReference type="GO" id="GO:0071111">
    <property type="term" value="F:cyclic-guanylate-specific phosphodiesterase activity"/>
    <property type="evidence" value="ECO:0007669"/>
    <property type="project" value="InterPro"/>
</dbReference>
<dbReference type="PROSITE" id="PS50883">
    <property type="entry name" value="EAL"/>
    <property type="match status" value="1"/>
</dbReference>
<dbReference type="SUPFAM" id="SSF141868">
    <property type="entry name" value="EAL domain-like"/>
    <property type="match status" value="1"/>
</dbReference>
<dbReference type="EMBL" id="QGAC01000013">
    <property type="protein sequence ID" value="TKJ89096.1"/>
    <property type="molecule type" value="Genomic_DNA"/>
</dbReference>
<dbReference type="OrthoDB" id="9812358at2"/>
<dbReference type="CDD" id="cd01948">
    <property type="entry name" value="EAL"/>
    <property type="match status" value="1"/>
</dbReference>
<evidence type="ECO:0000313" key="3">
    <source>
        <dbReference type="EMBL" id="TKJ89096.1"/>
    </source>
</evidence>
<dbReference type="InterPro" id="IPR035919">
    <property type="entry name" value="EAL_sf"/>
</dbReference>
<evidence type="ECO:0000259" key="2">
    <source>
        <dbReference type="PROSITE" id="PS50883"/>
    </source>
</evidence>
<comment type="caution">
    <text evidence="3">The sequence shown here is derived from an EMBL/GenBank/DDBJ whole genome shotgun (WGS) entry which is preliminary data.</text>
</comment>